<dbReference type="PANTHER" id="PTHR48098">
    <property type="entry name" value="ENTEROCHELIN ESTERASE-RELATED"/>
    <property type="match status" value="1"/>
</dbReference>
<dbReference type="OrthoDB" id="9803578at2"/>
<dbReference type="Proteomes" id="UP000236497">
    <property type="component" value="Unassembled WGS sequence"/>
</dbReference>
<evidence type="ECO:0000313" key="1">
    <source>
        <dbReference type="EMBL" id="CRZ33589.1"/>
    </source>
</evidence>
<dbReference type="EC" id="3.1.-.-" evidence="1"/>
<dbReference type="EMBL" id="CVTD020000008">
    <property type="protein sequence ID" value="CRZ33589.1"/>
    <property type="molecule type" value="Genomic_DNA"/>
</dbReference>
<dbReference type="Pfam" id="PF00756">
    <property type="entry name" value="Esterase"/>
    <property type="match status" value="1"/>
</dbReference>
<dbReference type="AlphaFoldDB" id="A0A0H5SDW6"/>
<name>A0A0H5SDW6_HERHM</name>
<dbReference type="GO" id="GO:0016787">
    <property type="term" value="F:hydrolase activity"/>
    <property type="evidence" value="ECO:0007669"/>
    <property type="project" value="UniProtKB-KW"/>
</dbReference>
<keyword evidence="2" id="KW-1185">Reference proteome</keyword>
<protein>
    <submittedName>
        <fullName evidence="1">Acetyl esterase</fullName>
        <ecNumber evidence="1">3.1.-.-</ecNumber>
    </submittedName>
</protein>
<evidence type="ECO:0000313" key="2">
    <source>
        <dbReference type="Proteomes" id="UP000236497"/>
    </source>
</evidence>
<dbReference type="RefSeq" id="WP_103201759.1">
    <property type="nucleotide sequence ID" value="NZ_CVTD020000008.1"/>
</dbReference>
<keyword evidence="1" id="KW-0378">Hydrolase</keyword>
<dbReference type="InterPro" id="IPR000801">
    <property type="entry name" value="Esterase-like"/>
</dbReference>
<accession>A0A0H5SDW6</accession>
<dbReference type="Gene3D" id="3.40.50.1820">
    <property type="entry name" value="alpha/beta hydrolase"/>
    <property type="match status" value="1"/>
</dbReference>
<organism evidence="1 2">
    <name type="scientific">Herbinix hemicellulosilytica</name>
    <dbReference type="NCBI Taxonomy" id="1564487"/>
    <lineage>
        <taxon>Bacteria</taxon>
        <taxon>Bacillati</taxon>
        <taxon>Bacillota</taxon>
        <taxon>Clostridia</taxon>
        <taxon>Lachnospirales</taxon>
        <taxon>Lachnospiraceae</taxon>
        <taxon>Herbinix</taxon>
    </lineage>
</organism>
<reference evidence="1 2" key="1">
    <citation type="submission" date="2015-06" db="EMBL/GenBank/DDBJ databases">
        <authorList>
            <person name="Wibberg Daniel"/>
        </authorList>
    </citation>
    <scope>NUCLEOTIDE SEQUENCE [LARGE SCALE GENOMIC DNA]</scope>
    <source>
        <strain evidence="1 2">T3/55T</strain>
    </source>
</reference>
<proteinExistence type="predicted"/>
<dbReference type="PANTHER" id="PTHR48098:SF1">
    <property type="entry name" value="DIACYLGLYCEROL ACYLTRANSFERASE_MYCOLYLTRANSFERASE AG85A"/>
    <property type="match status" value="1"/>
</dbReference>
<dbReference type="SUPFAM" id="SSF53474">
    <property type="entry name" value="alpha/beta-Hydrolases"/>
    <property type="match status" value="1"/>
</dbReference>
<gene>
    <name evidence="1" type="primary">xynC1</name>
    <name evidence="1" type="ORF">HHT355_0381</name>
</gene>
<dbReference type="GO" id="GO:0016747">
    <property type="term" value="F:acyltransferase activity, transferring groups other than amino-acyl groups"/>
    <property type="evidence" value="ECO:0007669"/>
    <property type="project" value="TreeGrafter"/>
</dbReference>
<sequence>MAIFQVDVYSKSLAKSTCFHMVIPNDVPPMMIEGNENYNRKMKTLFLLHGYSGASKDWLLGSSVQELAIKYNMAVVMPSGDNSFYLDGKGTGRAYGTYVGQELVDYVRKTFNLAMNREDTFIGGLSMGGFGAIRTGLYYHETFGKIVGLSSALIIHNVKNKKEGFKDPIADYDYYTLVFGNLDKLENSVNNPEYLIKKLKEENKQIPKIYMACGTEDFLIEENRAFFKFLKDENIDVEYVESPGAHNWDFWNAYLEPSIKWLLSN</sequence>
<dbReference type="InterPro" id="IPR029058">
    <property type="entry name" value="AB_hydrolase_fold"/>
</dbReference>
<dbReference type="InterPro" id="IPR050583">
    <property type="entry name" value="Mycobacterial_A85_antigen"/>
</dbReference>